<evidence type="ECO:0000313" key="4">
    <source>
        <dbReference type="EMBL" id="KAK8876714.1"/>
    </source>
</evidence>
<sequence>MDPISAFSLAVNILQIVDTSAKVLVKAAECYNHGAAEETMQLSGNMQLLESLSLELMKTELSSPDRLSAAQLRLREANERCLQLSEKLIGLLKSLRVNEKSVWQAISRSLKTMRYRDTIAELREGVSDSRANLNLALLLLMHERASGEQVITMKTHTDTEARILNSFNQQSTVLGVEIQRLSSKIEGLSLDRSEDTLQDFRSEHEIQLHRLSERVVEILEQQRFAASSQKTLVNSDQAIAAQQRVLQSLYFPQMEERKGQISEVYKGTYSWMFHENSDSPDGKENFISWLSAPSTKQSLFWVSGKPGSGKSALMRYVDQKLETSKGLLPWEESTEVIKASYFLWKSGENVQRSLDFLLRSLLYQVLDQVPPDQASSTVTSARWRSAMSPELRQPEWKLPELKQALLSFATENASGLLILIDGLDELEDTRGRHEELVQLIQTLSSLDTVKICCSSRPDNIFRDAFRCCPQLRLQDLTSNDIQVFVRGQFAKQPRLWSLDDRGDKPIVTLFHNIVAASSGVFLWVCLVVAELLEEARDGASVAELIETVDKVPYDLDEYFSRIIGSIEPRHRAESSLMFQIALHEETEFVTLHSLRLLDLSFVEERHSDFAIRPGYSRTKYDFSTKGLRTRLDSAFRRVNSRCRGLLEMQYSKGNTEGMIEVGCFQKIQEEQENGPTKSQLIVAYDFHVSFLHRSFHDYLLEPRNMEWLQQQPNGVFDARLFLCNARLVQLLSLDYQGRAYHASMALGLASYIVTALSVEDLKRSEACAVIAARIRPVVESLAQMGVQGLTSIPWYLSSELQTYDLNHDNFMMIAIEFELVGYLKAHLTRDAIRAKMGRPLLDKVLRGSEWKGYEGKDVGVSVEILHLLLDLGADPNETWHEISGWARFLLLLLHDNLEVADDTRRRSYLEAVRILLEHDADPVLPAHWFPEYMYKTLDAGPSSDPNDYSTGPGFGMLDGMDAGAPVACILEMLPDVFTVQTGKKLDECILLAKSKAALKH</sequence>
<keyword evidence="1" id="KW-0677">Repeat</keyword>
<organism evidence="4 5">
    <name type="scientific">Apiospora arundinis</name>
    <dbReference type="NCBI Taxonomy" id="335852"/>
    <lineage>
        <taxon>Eukaryota</taxon>
        <taxon>Fungi</taxon>
        <taxon>Dikarya</taxon>
        <taxon>Ascomycota</taxon>
        <taxon>Pezizomycotina</taxon>
        <taxon>Sordariomycetes</taxon>
        <taxon>Xylariomycetidae</taxon>
        <taxon>Amphisphaeriales</taxon>
        <taxon>Apiosporaceae</taxon>
        <taxon>Apiospora</taxon>
    </lineage>
</organism>
<dbReference type="Proteomes" id="UP001390339">
    <property type="component" value="Unassembled WGS sequence"/>
</dbReference>
<feature type="domain" description="Nephrocystin 3-like N-terminal" evidence="2">
    <location>
        <begin position="283"/>
        <end position="456"/>
    </location>
</feature>
<evidence type="ECO:0000313" key="5">
    <source>
        <dbReference type="Proteomes" id="UP001390339"/>
    </source>
</evidence>
<dbReference type="SUPFAM" id="SSF52540">
    <property type="entry name" value="P-loop containing nucleoside triphosphate hydrolases"/>
    <property type="match status" value="1"/>
</dbReference>
<dbReference type="InterPro" id="IPR027417">
    <property type="entry name" value="P-loop_NTPase"/>
</dbReference>
<evidence type="ECO:0000259" key="3">
    <source>
        <dbReference type="Pfam" id="PF25053"/>
    </source>
</evidence>
<dbReference type="EMBL" id="JAPCWZ010000002">
    <property type="protein sequence ID" value="KAK8876714.1"/>
    <property type="molecule type" value="Genomic_DNA"/>
</dbReference>
<dbReference type="InterPro" id="IPR056693">
    <property type="entry name" value="DUF7791"/>
</dbReference>
<reference evidence="4 5" key="1">
    <citation type="journal article" date="2024" name="IMA Fungus">
        <title>Apiospora arundinis, a panoply of carbohydrate-active enzymes and secondary metabolites.</title>
        <authorList>
            <person name="Sorensen T."/>
            <person name="Petersen C."/>
            <person name="Muurmann A.T."/>
            <person name="Christiansen J.V."/>
            <person name="Brundto M.L."/>
            <person name="Overgaard C.K."/>
            <person name="Boysen A.T."/>
            <person name="Wollenberg R.D."/>
            <person name="Larsen T.O."/>
            <person name="Sorensen J.L."/>
            <person name="Nielsen K.L."/>
            <person name="Sondergaard T.E."/>
        </authorList>
    </citation>
    <scope>NUCLEOTIDE SEQUENCE [LARGE SCALE GENOMIC DNA]</scope>
    <source>
        <strain evidence="4 5">AAU 773</strain>
    </source>
</reference>
<dbReference type="Gene3D" id="3.40.50.300">
    <property type="entry name" value="P-loop containing nucleotide triphosphate hydrolases"/>
    <property type="match status" value="1"/>
</dbReference>
<keyword evidence="5" id="KW-1185">Reference proteome</keyword>
<comment type="caution">
    <text evidence="4">The sequence shown here is derived from an EMBL/GenBank/DDBJ whole genome shotgun (WGS) entry which is preliminary data.</text>
</comment>
<dbReference type="PANTHER" id="PTHR10039:SF5">
    <property type="entry name" value="NACHT DOMAIN-CONTAINING PROTEIN"/>
    <property type="match status" value="1"/>
</dbReference>
<dbReference type="Pfam" id="PF25053">
    <property type="entry name" value="DUF7791"/>
    <property type="match status" value="1"/>
</dbReference>
<feature type="domain" description="DUF7791" evidence="3">
    <location>
        <begin position="565"/>
        <end position="737"/>
    </location>
</feature>
<proteinExistence type="predicted"/>
<dbReference type="InterPro" id="IPR056884">
    <property type="entry name" value="NPHP3-like_N"/>
</dbReference>
<evidence type="ECO:0000259" key="2">
    <source>
        <dbReference type="Pfam" id="PF24883"/>
    </source>
</evidence>
<accession>A0ABR2JFR6</accession>
<evidence type="ECO:0000256" key="1">
    <source>
        <dbReference type="ARBA" id="ARBA00022737"/>
    </source>
</evidence>
<name>A0ABR2JFR6_9PEZI</name>
<protein>
    <submittedName>
        <fullName evidence="4">NACHT domain-containing protein</fullName>
    </submittedName>
</protein>
<dbReference type="PANTHER" id="PTHR10039">
    <property type="entry name" value="AMELOGENIN"/>
    <property type="match status" value="1"/>
</dbReference>
<gene>
    <name evidence="4" type="ORF">PGQ11_001660</name>
</gene>
<dbReference type="Pfam" id="PF24883">
    <property type="entry name" value="NPHP3_N"/>
    <property type="match status" value="1"/>
</dbReference>